<sequence length="497" mass="56741">MKKNKQVKHSLTVQFTKTILGLIAGTVLLCWFLNTTFLEGYYTYNKQQAMLEGFTTIDQKSEEGNLDSASFDVGFEQICANGNISILVISADGSIVRASVNDTNALKRQFMDVLFSNDQDRSAEVLKETSKYVLEKQVDSRMNEEYLVLWGTLSDGNLILMRTALESIRESAGISNRFLAYIGIFAIILGTVISIFTSKKIARPILELTDISRRMTNLDFNAKYKSRGENEIDQLGEHINQMSETLEQTISELKSANNELQIDIEKKTQIDEMRKEFLSNVSHELKTPLALIQGYAEGLQECINDDEESRNFYCEVIMDEADKMNQMVKKLLTLNQLEFGNDVVSMERFDLTELIRGVIQSSSILLKQNEISLTFNTDMPMYVWADEFKVEEVITNYLSNAIHHAGNEKHIDIKYTQMEDYVRVSVFNTGKPIPEEDIDNIWIKFYKVDKARTREYGGSGIGLSIVKAIMDSFHRECGVINHTDGVEFWFELDTKNN</sequence>
<dbReference type="CDD" id="cd06225">
    <property type="entry name" value="HAMP"/>
    <property type="match status" value="1"/>
</dbReference>
<dbReference type="SMART" id="SM00387">
    <property type="entry name" value="HATPase_c"/>
    <property type="match status" value="1"/>
</dbReference>
<dbReference type="InterPro" id="IPR036097">
    <property type="entry name" value="HisK_dim/P_sf"/>
</dbReference>
<dbReference type="Pfam" id="PF02518">
    <property type="entry name" value="HATPase_c"/>
    <property type="match status" value="1"/>
</dbReference>
<comment type="caution">
    <text evidence="12">The sequence shown here is derived from an EMBL/GenBank/DDBJ whole genome shotgun (WGS) entry which is preliminary data.</text>
</comment>
<evidence type="ECO:0000256" key="9">
    <source>
        <dbReference type="SAM" id="Phobius"/>
    </source>
</evidence>
<dbReference type="GO" id="GO:0004721">
    <property type="term" value="F:phosphoprotein phosphatase activity"/>
    <property type="evidence" value="ECO:0007669"/>
    <property type="project" value="TreeGrafter"/>
</dbReference>
<gene>
    <name evidence="12" type="ORF">H8S17_11845</name>
</gene>
<evidence type="ECO:0000256" key="2">
    <source>
        <dbReference type="ARBA" id="ARBA00004370"/>
    </source>
</evidence>
<dbReference type="InterPro" id="IPR003660">
    <property type="entry name" value="HAMP_dom"/>
</dbReference>
<dbReference type="SMART" id="SM00388">
    <property type="entry name" value="HisKA"/>
    <property type="match status" value="1"/>
</dbReference>
<evidence type="ECO:0000259" key="10">
    <source>
        <dbReference type="PROSITE" id="PS50109"/>
    </source>
</evidence>
<evidence type="ECO:0000256" key="1">
    <source>
        <dbReference type="ARBA" id="ARBA00000085"/>
    </source>
</evidence>
<dbReference type="SMART" id="SM00304">
    <property type="entry name" value="HAMP"/>
    <property type="match status" value="1"/>
</dbReference>
<feature type="coiled-coil region" evidence="8">
    <location>
        <begin position="232"/>
        <end position="270"/>
    </location>
</feature>
<dbReference type="RefSeq" id="WP_186867467.1">
    <property type="nucleotide sequence ID" value="NZ_JACOPH010000011.1"/>
</dbReference>
<dbReference type="FunFam" id="1.10.287.130:FF:000001">
    <property type="entry name" value="Two-component sensor histidine kinase"/>
    <property type="match status" value="1"/>
</dbReference>
<evidence type="ECO:0000256" key="6">
    <source>
        <dbReference type="ARBA" id="ARBA00022777"/>
    </source>
</evidence>
<keyword evidence="4" id="KW-0597">Phosphoprotein</keyword>
<dbReference type="Gene3D" id="1.10.287.130">
    <property type="match status" value="1"/>
</dbReference>
<dbReference type="PROSITE" id="PS50885">
    <property type="entry name" value="HAMP"/>
    <property type="match status" value="1"/>
</dbReference>
<proteinExistence type="predicted"/>
<reference evidence="12" key="1">
    <citation type="submission" date="2020-08" db="EMBL/GenBank/DDBJ databases">
        <title>Genome public.</title>
        <authorList>
            <person name="Liu C."/>
            <person name="Sun Q."/>
        </authorList>
    </citation>
    <scope>NUCLEOTIDE SEQUENCE</scope>
    <source>
        <strain evidence="12">BX1005</strain>
    </source>
</reference>
<evidence type="ECO:0000256" key="3">
    <source>
        <dbReference type="ARBA" id="ARBA00012438"/>
    </source>
</evidence>
<dbReference type="EMBL" id="JACOPH010000011">
    <property type="protein sequence ID" value="MBC5714881.1"/>
    <property type="molecule type" value="Genomic_DNA"/>
</dbReference>
<dbReference type="PANTHER" id="PTHR45453:SF3">
    <property type="entry name" value="HISTIDINE KINASE"/>
    <property type="match status" value="1"/>
</dbReference>
<dbReference type="InterPro" id="IPR050351">
    <property type="entry name" value="BphY/WalK/GraS-like"/>
</dbReference>
<evidence type="ECO:0000256" key="7">
    <source>
        <dbReference type="ARBA" id="ARBA00023012"/>
    </source>
</evidence>
<feature type="transmembrane region" description="Helical" evidence="9">
    <location>
        <begin position="20"/>
        <end position="42"/>
    </location>
</feature>
<evidence type="ECO:0000313" key="12">
    <source>
        <dbReference type="EMBL" id="MBC5714881.1"/>
    </source>
</evidence>
<evidence type="ECO:0000256" key="5">
    <source>
        <dbReference type="ARBA" id="ARBA00022679"/>
    </source>
</evidence>
<keyword evidence="9" id="KW-0472">Membrane</keyword>
<dbReference type="Gene3D" id="6.10.340.10">
    <property type="match status" value="1"/>
</dbReference>
<feature type="domain" description="Histidine kinase" evidence="10">
    <location>
        <begin position="280"/>
        <end position="496"/>
    </location>
</feature>
<dbReference type="GO" id="GO:0000155">
    <property type="term" value="F:phosphorelay sensor kinase activity"/>
    <property type="evidence" value="ECO:0007669"/>
    <property type="project" value="InterPro"/>
</dbReference>
<keyword evidence="7" id="KW-0902">Two-component regulatory system</keyword>
<keyword evidence="9" id="KW-0812">Transmembrane</keyword>
<dbReference type="Pfam" id="PF00512">
    <property type="entry name" value="HisKA"/>
    <property type="match status" value="1"/>
</dbReference>
<dbReference type="SUPFAM" id="SSF47384">
    <property type="entry name" value="Homodimeric domain of signal transducing histidine kinase"/>
    <property type="match status" value="1"/>
</dbReference>
<keyword evidence="6" id="KW-0418">Kinase</keyword>
<dbReference type="Proteomes" id="UP000606720">
    <property type="component" value="Unassembled WGS sequence"/>
</dbReference>
<dbReference type="AlphaFoldDB" id="A0A923LRD7"/>
<accession>A0A923LRD7</accession>
<dbReference type="PROSITE" id="PS50109">
    <property type="entry name" value="HIS_KIN"/>
    <property type="match status" value="1"/>
</dbReference>
<dbReference type="InterPro" id="IPR036890">
    <property type="entry name" value="HATPase_C_sf"/>
</dbReference>
<dbReference type="InterPro" id="IPR003661">
    <property type="entry name" value="HisK_dim/P_dom"/>
</dbReference>
<dbReference type="CDD" id="cd00082">
    <property type="entry name" value="HisKA"/>
    <property type="match status" value="1"/>
</dbReference>
<evidence type="ECO:0000256" key="8">
    <source>
        <dbReference type="SAM" id="Coils"/>
    </source>
</evidence>
<dbReference type="InterPro" id="IPR005467">
    <property type="entry name" value="His_kinase_dom"/>
</dbReference>
<organism evidence="12 13">
    <name type="scientific">Roseburia zhanii</name>
    <dbReference type="NCBI Taxonomy" id="2763064"/>
    <lineage>
        <taxon>Bacteria</taxon>
        <taxon>Bacillati</taxon>
        <taxon>Bacillota</taxon>
        <taxon>Clostridia</taxon>
        <taxon>Lachnospirales</taxon>
        <taxon>Lachnospiraceae</taxon>
        <taxon>Roseburia</taxon>
    </lineage>
</organism>
<dbReference type="InterPro" id="IPR003594">
    <property type="entry name" value="HATPase_dom"/>
</dbReference>
<dbReference type="GO" id="GO:0005886">
    <property type="term" value="C:plasma membrane"/>
    <property type="evidence" value="ECO:0007669"/>
    <property type="project" value="TreeGrafter"/>
</dbReference>
<keyword evidence="8" id="KW-0175">Coiled coil</keyword>
<keyword evidence="9" id="KW-1133">Transmembrane helix</keyword>
<dbReference type="EC" id="2.7.13.3" evidence="3"/>
<comment type="subcellular location">
    <subcellularLocation>
        <location evidence="2">Membrane</location>
    </subcellularLocation>
</comment>
<dbReference type="Pfam" id="PF00672">
    <property type="entry name" value="HAMP"/>
    <property type="match status" value="1"/>
</dbReference>
<keyword evidence="5" id="KW-0808">Transferase</keyword>
<evidence type="ECO:0000259" key="11">
    <source>
        <dbReference type="PROSITE" id="PS50885"/>
    </source>
</evidence>
<comment type="catalytic activity">
    <reaction evidence="1">
        <text>ATP + protein L-histidine = ADP + protein N-phospho-L-histidine.</text>
        <dbReference type="EC" id="2.7.13.3"/>
    </reaction>
</comment>
<evidence type="ECO:0000313" key="13">
    <source>
        <dbReference type="Proteomes" id="UP000606720"/>
    </source>
</evidence>
<dbReference type="PANTHER" id="PTHR45453">
    <property type="entry name" value="PHOSPHATE REGULON SENSOR PROTEIN PHOR"/>
    <property type="match status" value="1"/>
</dbReference>
<feature type="domain" description="HAMP" evidence="11">
    <location>
        <begin position="199"/>
        <end position="251"/>
    </location>
</feature>
<dbReference type="SUPFAM" id="SSF158472">
    <property type="entry name" value="HAMP domain-like"/>
    <property type="match status" value="1"/>
</dbReference>
<dbReference type="Gene3D" id="3.30.565.10">
    <property type="entry name" value="Histidine kinase-like ATPase, C-terminal domain"/>
    <property type="match status" value="1"/>
</dbReference>
<feature type="transmembrane region" description="Helical" evidence="9">
    <location>
        <begin position="178"/>
        <end position="196"/>
    </location>
</feature>
<dbReference type="GO" id="GO:0016036">
    <property type="term" value="P:cellular response to phosphate starvation"/>
    <property type="evidence" value="ECO:0007669"/>
    <property type="project" value="TreeGrafter"/>
</dbReference>
<dbReference type="SUPFAM" id="SSF55874">
    <property type="entry name" value="ATPase domain of HSP90 chaperone/DNA topoisomerase II/histidine kinase"/>
    <property type="match status" value="1"/>
</dbReference>
<protein>
    <recommendedName>
        <fullName evidence="3">histidine kinase</fullName>
        <ecNumber evidence="3">2.7.13.3</ecNumber>
    </recommendedName>
</protein>
<name>A0A923LRD7_9FIRM</name>
<keyword evidence="13" id="KW-1185">Reference proteome</keyword>
<evidence type="ECO:0000256" key="4">
    <source>
        <dbReference type="ARBA" id="ARBA00022553"/>
    </source>
</evidence>